<name>D3Q4D8_STANL</name>
<dbReference type="eggNOG" id="COG5635">
    <property type="taxonomic scope" value="Bacteria"/>
</dbReference>
<dbReference type="EMBL" id="CP001778">
    <property type="protein sequence ID" value="ADD40098.1"/>
    <property type="molecule type" value="Genomic_DNA"/>
</dbReference>
<gene>
    <name evidence="1" type="ordered locus">Snas_0381</name>
</gene>
<accession>D3Q4D8</accession>
<dbReference type="KEGG" id="sna:Snas_0381"/>
<proteinExistence type="predicted"/>
<dbReference type="AlphaFoldDB" id="D3Q4D8"/>
<dbReference type="SUPFAM" id="SSF52540">
    <property type="entry name" value="P-loop containing nucleoside triphosphate hydrolases"/>
    <property type="match status" value="1"/>
</dbReference>
<organism evidence="1 2">
    <name type="scientific">Stackebrandtia nassauensis (strain DSM 44728 / CIP 108903 / NRRL B-16338 / NBRC 102104 / LLR-40K-21)</name>
    <dbReference type="NCBI Taxonomy" id="446470"/>
    <lineage>
        <taxon>Bacteria</taxon>
        <taxon>Bacillati</taxon>
        <taxon>Actinomycetota</taxon>
        <taxon>Actinomycetes</taxon>
        <taxon>Glycomycetales</taxon>
        <taxon>Glycomycetaceae</taxon>
        <taxon>Stackebrandtia</taxon>
    </lineage>
</organism>
<reference evidence="1 2" key="1">
    <citation type="journal article" date="2009" name="Stand. Genomic Sci.">
        <title>Complete genome sequence of Stackebrandtia nassauensis type strain (LLR-40K-21).</title>
        <authorList>
            <person name="Munk C."/>
            <person name="Lapidus A."/>
            <person name="Copeland A."/>
            <person name="Jando M."/>
            <person name="Mayilraj S."/>
            <person name="Glavina Del Rio T."/>
            <person name="Nolan M."/>
            <person name="Chen F."/>
            <person name="Lucas S."/>
            <person name="Tice H."/>
            <person name="Cheng J.F."/>
            <person name="Han C."/>
            <person name="Detter J.C."/>
            <person name="Bruce D."/>
            <person name="Goodwin L."/>
            <person name="Chain P."/>
            <person name="Pitluck S."/>
            <person name="Goker M."/>
            <person name="Ovchinikova G."/>
            <person name="Pati A."/>
            <person name="Ivanova N."/>
            <person name="Mavromatis K."/>
            <person name="Chen A."/>
            <person name="Palaniappan K."/>
            <person name="Land M."/>
            <person name="Hauser L."/>
            <person name="Chang Y.J."/>
            <person name="Jeffries C.D."/>
            <person name="Bristow J."/>
            <person name="Eisen J.A."/>
            <person name="Markowitz V."/>
            <person name="Hugenholtz P."/>
            <person name="Kyrpides N.C."/>
            <person name="Klenk H.P."/>
        </authorList>
    </citation>
    <scope>NUCLEOTIDE SEQUENCE [LARGE SCALE GENOMIC DNA]</scope>
    <source>
        <strain evidence="2">DSM 44728 / CIP 108903 / NRRL B-16338 / NBRC 102104 / LLR-40K-21</strain>
    </source>
</reference>
<dbReference type="Proteomes" id="UP000000844">
    <property type="component" value="Chromosome"/>
</dbReference>
<evidence type="ECO:0000313" key="1">
    <source>
        <dbReference type="EMBL" id="ADD40098.1"/>
    </source>
</evidence>
<dbReference type="InterPro" id="IPR027417">
    <property type="entry name" value="P-loop_NTPase"/>
</dbReference>
<evidence type="ECO:0000313" key="2">
    <source>
        <dbReference type="Proteomes" id="UP000000844"/>
    </source>
</evidence>
<keyword evidence="2" id="KW-1185">Reference proteome</keyword>
<dbReference type="Gene3D" id="3.40.50.300">
    <property type="entry name" value="P-loop containing nucleotide triphosphate hydrolases"/>
    <property type="match status" value="1"/>
</dbReference>
<protein>
    <submittedName>
        <fullName evidence="1">Uncharacterized protein</fullName>
    </submittedName>
</protein>
<sequence>MDIEVHCVDATVVLAKQIKTRGPERTWGRGELLQIVKRWIKLPLAKGASFEIVTAGRLGPSAEALRDALSEAAEGEWAQIAKLVGISASDPIYPVLARVAIRQELYGVEPILAEAERQVRSMLPGSRCDTDLSDLAGQTIDRLFRVLSTKASYSAPEERFVGRDEIADILGGLDRIHVEDRWPGTLQNEYLHLARDLPDGSVTAPRLLPTRAQHATLPWNDQTLGLEQLRSCQGPVILTGRPGSGKSTAAAVLQKSAAVEGSVVLVAHAEAYLGNRLDALVADALSAILRRDIPSATGKQLLHDANVVLFIDGVSEVPHTIRNDLREELRGHVARGNGARIILAGRDIAAVTSVLPVNALPTRFTIAPIGHSERFQLAQRLVPQGQSDGDRDTSARTLIGMVERSLGDAAENPMLFVMGAQLINDGIPFEDRPSMYAAAIERMAERGLTSDMASTVAVLGVVFSRLLDEGRRYAAPLEWSRLVSEACTLVADAGIDVSPLTVREAADRCGLLTTIGYTQLRAPLHDSFADYLAGWASAKMLTSIPDLIADDDYQRVIFAAEIGGVDTQLATAVTRSLPFCAARIAQYDRRPVDHSSPGQATEHLKMLLPEERVFGINMWNDGIRTIAYLTDGPSGWVEHHVGQQMLHEAPSVVCTSDEGPLAVAVRLWRVLLKEALRQSPGPALPRLDSIESACAALQNYAVAESEALSTLIDQVAPARTRDPLMKAIGPFGLEAIVRPRPNEGFLDEWPIEFAQASHISVRANEGSLSAELEAYRESSVESVMRKSPQESASDRINDAINTLVGNKWL</sequence>
<dbReference type="HOGENOM" id="CLU_348479_0_0_11"/>